<comment type="similarity">
    <text evidence="1">Belongs to the PPR family. P subfamily.</text>
</comment>
<reference evidence="7" key="1">
    <citation type="submission" date="2022-05" db="EMBL/GenBank/DDBJ databases">
        <title>The Musa troglodytarum L. genome provides insights into the mechanism of non-climacteric behaviour and enrichment of carotenoids.</title>
        <authorList>
            <person name="Wang J."/>
        </authorList>
    </citation>
    <scope>NUCLEOTIDE SEQUENCE</scope>
    <source>
        <tissue evidence="7">Leaf</tissue>
    </source>
</reference>
<feature type="domain" description="SBP-type" evidence="6">
    <location>
        <begin position="142"/>
        <end position="219"/>
    </location>
</feature>
<evidence type="ECO:0000256" key="4">
    <source>
        <dbReference type="PROSITE-ProRule" id="PRU00708"/>
    </source>
</evidence>
<dbReference type="Pfam" id="PF13041">
    <property type="entry name" value="PPR_2"/>
    <property type="match status" value="1"/>
</dbReference>
<feature type="compositionally biased region" description="Basic and acidic residues" evidence="5">
    <location>
        <begin position="697"/>
        <end position="711"/>
    </location>
</feature>
<evidence type="ECO:0000313" key="8">
    <source>
        <dbReference type="Proteomes" id="UP001055439"/>
    </source>
</evidence>
<dbReference type="InterPro" id="IPR004333">
    <property type="entry name" value="SBP_dom"/>
</dbReference>
<dbReference type="Gene3D" id="1.25.40.10">
    <property type="entry name" value="Tetratricopeptide repeat domain"/>
    <property type="match status" value="1"/>
</dbReference>
<sequence length="939" mass="104914">MEGEVDAQIVTPTFFHHQQALPGPFHQAPLLSKKRDFRWKNPSFHRNQQLQSQQRLMGASLPNTRDNWKSKMWDWDSVKLMAKPSSDTSEVLFLGFQPYSATTPMVDQMKKGDEGTKGSVLRRNMKVDNENHALKLGGGAYSVVEEPTARPYKRVSAKDYHRRHKVCEVHSNTSKALVGKRMEKSCQQCSSTATAGGTKDKQTSIPPLTDRDHLVQFISNLSASTEVHLNSNKGNWKRKCNIRHNKPADSSLGNVPQQTVQQVCPSLPLQFFGPAGDVSPPELGSAIKYLSSEISNHVEERGENATVELSTSHGGSALIELFEVSETQAESRVVQSLPYQAGYKSSASDHSTLSWSSDAQILNWLSNSPSEMESYLRPGCVILSIYLRMQSIAWEALENDLQHATSLVQSSEAEFWRNGRFLVRTNRQLIFSSKCGSPSWVTPLHLEASMQDSEDIVDALTNDPQEIGLKCWNSLMDENDQRRLCLGEVVTGNILGVYFVKEELCVDSAATTIGLWIDLAVENCSVEEWIPQTLTGNKEDKDCGTKPLLVLRRNSSSITAAYILCQVPNKRCHLLVLRPYGADFINGLKVCVRNLLIFTHSCALLYCAFSTGHFRHLNGWSSDEGEWTPLWLSNYHTGPGNRPHLRLHPELKAAMRTALSKLLNSNPSRWIICQRKAYILGVPSNDFSTSNNPRRPMRGERRRDDRSEDIFLRGLNFGDDDGVEGPQRAHREAFPDRPNAGPSLRGAQRRKKEPPLREEDGLDGAADDLWPTSTWAIGRVEFLPGIHATEAMKLFGSMREKGTMPEVVIYTAAVEGFCKAAKFDEAKRIFRKMQKNGIAPNAFSYKVLIQGLCKGKKLEDSVEFCMEMLDAGHSPGVTTLVDVVNGFCREKGVEEAADVVKRLRERGVVLDQKAVSEHLDKKGPFSPMVFEAISGKKNL</sequence>
<protein>
    <submittedName>
        <fullName evidence="7">Squamosa promoter-binding-like protein</fullName>
    </submittedName>
</protein>
<dbReference type="EMBL" id="CP097510">
    <property type="protein sequence ID" value="URE41924.1"/>
    <property type="molecule type" value="Genomic_DNA"/>
</dbReference>
<dbReference type="GO" id="GO:0008270">
    <property type="term" value="F:zinc ion binding"/>
    <property type="evidence" value="ECO:0007669"/>
    <property type="project" value="UniProtKB-KW"/>
</dbReference>
<dbReference type="InterPro" id="IPR002885">
    <property type="entry name" value="PPR_rpt"/>
</dbReference>
<dbReference type="InterPro" id="IPR036893">
    <property type="entry name" value="SBP_sf"/>
</dbReference>
<evidence type="ECO:0000256" key="2">
    <source>
        <dbReference type="ARBA" id="ARBA00022737"/>
    </source>
</evidence>
<evidence type="ECO:0000259" key="6">
    <source>
        <dbReference type="PROSITE" id="PS51141"/>
    </source>
</evidence>
<organism evidence="7 8">
    <name type="scientific">Musa troglodytarum</name>
    <name type="common">fe'i banana</name>
    <dbReference type="NCBI Taxonomy" id="320322"/>
    <lineage>
        <taxon>Eukaryota</taxon>
        <taxon>Viridiplantae</taxon>
        <taxon>Streptophyta</taxon>
        <taxon>Embryophyta</taxon>
        <taxon>Tracheophyta</taxon>
        <taxon>Spermatophyta</taxon>
        <taxon>Magnoliopsida</taxon>
        <taxon>Liliopsida</taxon>
        <taxon>Zingiberales</taxon>
        <taxon>Musaceae</taxon>
        <taxon>Musa</taxon>
    </lineage>
</organism>
<evidence type="ECO:0000256" key="1">
    <source>
        <dbReference type="ARBA" id="ARBA00007626"/>
    </source>
</evidence>
<feature type="repeat" description="PPR" evidence="4">
    <location>
        <begin position="841"/>
        <end position="875"/>
    </location>
</feature>
<dbReference type="PROSITE" id="PS51141">
    <property type="entry name" value="ZF_SBP"/>
    <property type="match status" value="1"/>
</dbReference>
<evidence type="ECO:0000256" key="3">
    <source>
        <dbReference type="PROSITE-ProRule" id="PRU00470"/>
    </source>
</evidence>
<feature type="region of interest" description="Disordered" evidence="5">
    <location>
        <begin position="684"/>
        <end position="767"/>
    </location>
</feature>
<dbReference type="PROSITE" id="PS51375">
    <property type="entry name" value="PPR"/>
    <property type="match status" value="3"/>
</dbReference>
<feature type="repeat" description="PPR" evidence="4">
    <location>
        <begin position="806"/>
        <end position="840"/>
    </location>
</feature>
<evidence type="ECO:0000256" key="5">
    <source>
        <dbReference type="SAM" id="MobiDB-lite"/>
    </source>
</evidence>
<gene>
    <name evidence="7" type="ORF">MUK42_16297</name>
</gene>
<dbReference type="Proteomes" id="UP001055439">
    <property type="component" value="Chromosome 8"/>
</dbReference>
<keyword evidence="3" id="KW-0863">Zinc-finger</keyword>
<keyword evidence="2" id="KW-0677">Repeat</keyword>
<evidence type="ECO:0000313" key="7">
    <source>
        <dbReference type="EMBL" id="URE41924.1"/>
    </source>
</evidence>
<dbReference type="GO" id="GO:0003677">
    <property type="term" value="F:DNA binding"/>
    <property type="evidence" value="ECO:0007669"/>
    <property type="project" value="InterPro"/>
</dbReference>
<keyword evidence="8" id="KW-1185">Reference proteome</keyword>
<dbReference type="AlphaFoldDB" id="A0A9E7HX58"/>
<dbReference type="GO" id="GO:0005634">
    <property type="term" value="C:nucleus"/>
    <property type="evidence" value="ECO:0007669"/>
    <property type="project" value="InterPro"/>
</dbReference>
<keyword evidence="3" id="KW-0479">Metal-binding</keyword>
<dbReference type="InterPro" id="IPR011990">
    <property type="entry name" value="TPR-like_helical_dom_sf"/>
</dbReference>
<accession>A0A9E7HX58</accession>
<dbReference type="NCBIfam" id="TIGR00756">
    <property type="entry name" value="PPR"/>
    <property type="match status" value="2"/>
</dbReference>
<dbReference type="Pfam" id="PF01535">
    <property type="entry name" value="PPR"/>
    <property type="match status" value="1"/>
</dbReference>
<feature type="repeat" description="PPR" evidence="4">
    <location>
        <begin position="876"/>
        <end position="910"/>
    </location>
</feature>
<keyword evidence="3" id="KW-0862">Zinc</keyword>
<dbReference type="Gene3D" id="4.10.1100.10">
    <property type="entry name" value="Transcription factor, SBP-box domain"/>
    <property type="match status" value="1"/>
</dbReference>
<dbReference type="SUPFAM" id="SSF103612">
    <property type="entry name" value="SBT domain"/>
    <property type="match status" value="1"/>
</dbReference>
<proteinExistence type="inferred from homology"/>
<name>A0A9E7HX58_9LILI</name>
<dbReference type="PANTHER" id="PTHR47941">
    <property type="entry name" value="PENTATRICOPEPTIDE REPEAT-CONTAINING PROTEIN 3, MITOCHONDRIAL"/>
    <property type="match status" value="1"/>
</dbReference>
<dbReference type="OrthoDB" id="514967at2759"/>
<dbReference type="Pfam" id="PF03110">
    <property type="entry name" value="SBP"/>
    <property type="match status" value="1"/>
</dbReference>